<proteinExistence type="predicted"/>
<dbReference type="OrthoDB" id="7427117at2"/>
<dbReference type="AlphaFoldDB" id="A0A0H0XM74"/>
<accession>A0A0H0XM74</accession>
<dbReference type="EMBL" id="LBHU01000004">
    <property type="protein sequence ID" value="KLI63057.1"/>
    <property type="molecule type" value="Genomic_DNA"/>
</dbReference>
<comment type="caution">
    <text evidence="1">The sequence shown here is derived from an EMBL/GenBank/DDBJ whole genome shotgun (WGS) entry which is preliminary data.</text>
</comment>
<organism evidence="1 2">
    <name type="scientific">Aurantiacibacter marinus</name>
    <dbReference type="NCBI Taxonomy" id="874156"/>
    <lineage>
        <taxon>Bacteria</taxon>
        <taxon>Pseudomonadati</taxon>
        <taxon>Pseudomonadota</taxon>
        <taxon>Alphaproteobacteria</taxon>
        <taxon>Sphingomonadales</taxon>
        <taxon>Erythrobacteraceae</taxon>
        <taxon>Aurantiacibacter</taxon>
    </lineage>
</organism>
<protein>
    <submittedName>
        <fullName evidence="1">Uncharacterized protein</fullName>
    </submittedName>
</protein>
<evidence type="ECO:0000313" key="2">
    <source>
        <dbReference type="Proteomes" id="UP000053455"/>
    </source>
</evidence>
<evidence type="ECO:0000313" key="1">
    <source>
        <dbReference type="EMBL" id="KLI63057.1"/>
    </source>
</evidence>
<sequence>MSAEANLARAEGEWGAEVGAAYSLPLLPGFTLRPGGGVFVYERENDRYFIDRFDDGDGRCRDITNGQFADSDLCGNTSVSAYARLEGTYTLLGTTEVGIGGRLSGDGLRPYATASFPVLPRVRVKANGGDRYFALGLRADF</sequence>
<dbReference type="PATRIC" id="fig|874156.12.peg.2703"/>
<gene>
    <name evidence="1" type="ORF">AAV99_13100</name>
</gene>
<reference evidence="1 2" key="1">
    <citation type="submission" date="2015-04" db="EMBL/GenBank/DDBJ databases">
        <title>The draft genome sequence of Erythrobacter marinus HWDM-33.</title>
        <authorList>
            <person name="Zhuang L."/>
            <person name="Liu Y."/>
            <person name="Shao Z."/>
        </authorList>
    </citation>
    <scope>NUCLEOTIDE SEQUENCE [LARGE SCALE GENOMIC DNA]</scope>
    <source>
        <strain evidence="1 2">HWDM-33</strain>
    </source>
</reference>
<keyword evidence="2" id="KW-1185">Reference proteome</keyword>
<name>A0A0H0XM74_9SPHN</name>
<dbReference type="Proteomes" id="UP000053455">
    <property type="component" value="Unassembled WGS sequence"/>
</dbReference>